<keyword evidence="2" id="KW-1185">Reference proteome</keyword>
<reference evidence="1 2" key="1">
    <citation type="submission" date="2016-10" db="EMBL/GenBank/DDBJ databases">
        <authorList>
            <person name="de Groot N.N."/>
        </authorList>
    </citation>
    <scope>NUCLEOTIDE SEQUENCE [LARGE SCALE GENOMIC DNA]</scope>
    <source>
        <strain evidence="1 2">CGMCC 1.7659</strain>
    </source>
</reference>
<dbReference type="Pfam" id="PF04339">
    <property type="entry name" value="FemAB_like"/>
    <property type="match status" value="1"/>
</dbReference>
<dbReference type="STRING" id="578942.SAMN05216289_12365"/>
<dbReference type="InterPro" id="IPR016181">
    <property type="entry name" value="Acyl_CoA_acyltransferase"/>
</dbReference>
<dbReference type="InterPro" id="IPR007434">
    <property type="entry name" value="FemAB-like"/>
</dbReference>
<proteinExistence type="predicted"/>
<dbReference type="RefSeq" id="WP_245778933.1">
    <property type="nucleotide sequence ID" value="NZ_FOVF01000023.1"/>
</dbReference>
<evidence type="ECO:0000313" key="2">
    <source>
        <dbReference type="Proteomes" id="UP000198575"/>
    </source>
</evidence>
<evidence type="ECO:0000313" key="1">
    <source>
        <dbReference type="EMBL" id="SFN46532.1"/>
    </source>
</evidence>
<accession>A0A1I4Z8B2</accession>
<evidence type="ECO:0008006" key="3">
    <source>
        <dbReference type="Google" id="ProtNLM"/>
    </source>
</evidence>
<dbReference type="Gene3D" id="3.40.630.30">
    <property type="match status" value="1"/>
</dbReference>
<dbReference type="PANTHER" id="PTHR47017">
    <property type="entry name" value="ACYL-COA"/>
    <property type="match status" value="1"/>
</dbReference>
<dbReference type="EMBL" id="FOVF01000023">
    <property type="protein sequence ID" value="SFN46532.1"/>
    <property type="molecule type" value="Genomic_DNA"/>
</dbReference>
<dbReference type="AlphaFoldDB" id="A0A1I4Z8B2"/>
<organism evidence="1 2">
    <name type="scientific">Dokdonella immobilis</name>
    <dbReference type="NCBI Taxonomy" id="578942"/>
    <lineage>
        <taxon>Bacteria</taxon>
        <taxon>Pseudomonadati</taxon>
        <taxon>Pseudomonadota</taxon>
        <taxon>Gammaproteobacteria</taxon>
        <taxon>Lysobacterales</taxon>
        <taxon>Rhodanobacteraceae</taxon>
        <taxon>Dokdonella</taxon>
    </lineage>
</organism>
<dbReference type="SUPFAM" id="SSF55729">
    <property type="entry name" value="Acyl-CoA N-acyltransferases (Nat)"/>
    <property type="match status" value="1"/>
</dbReference>
<dbReference type="Proteomes" id="UP000198575">
    <property type="component" value="Unassembled WGS sequence"/>
</dbReference>
<protein>
    <recommendedName>
        <fullName evidence="3">N-acetyltransferase</fullName>
    </recommendedName>
</protein>
<dbReference type="PANTHER" id="PTHR47017:SF1">
    <property type="entry name" value="ACYL-COA"/>
    <property type="match status" value="1"/>
</dbReference>
<sequence length="385" mass="43220">MAPTEIRMHSGVGEIDAAAWDALVGSDHPFVSHAFLAGLEAQGCIQPALGWQPCPLGLYEDGRLVAAAPLYFKGNSHGEFVFDWAWASAYARNGLDYYPKLLCAVPYTPVSGPRLLVGNDAEAGLRRRFLLAAIEERLESFGLSSAHLNFVDEAGANAFSGTRWLPRFDWQFHWTNRGWPDFDAFLAALKPKKRKNIRQERAQVAAAGVRCEIRHGDEIEDSEWRVLHHLYLSTFEAHGNHPALTEAFFHHLGRSMPRQVVAVLCRRAGRIIAAALCLRSADTLYGRYWGADEQVAGLHFEACYYQGIDYCIRHGLQRFEPGAQGEHKIARGFLPVRTRSFHRLVDARFSTAVDDALRREGQALEAYRDDLLDHSPYRQTSQDSA</sequence>
<gene>
    <name evidence="1" type="ORF">SAMN05216289_12365</name>
</gene>
<name>A0A1I4Z8B2_9GAMM</name>